<sequence length="218" mass="24758">MALNESSLRLHVPISLTRDAGSRNLEPVITGNLSVDLVNYRDRLKELFISTPAWLIDLFTLGEELLLMKKYQVGVVVVESESQPWYRRNGTNRVEFNKECRDRIDAVLAIARAGFGKECSPEYTYLTSSGFKGGWAQDPLQNLGGSRSDLSPIALSAIGHILHLPRIISANDGYYRTNIERNNNTLRPFLIDRGFFTEEELTYISMNLDNIFNRRNSN</sequence>
<evidence type="ECO:0000313" key="2">
    <source>
        <dbReference type="Proteomes" id="UP000034852"/>
    </source>
</evidence>
<dbReference type="AlphaFoldDB" id="A0A0G0GWK8"/>
<dbReference type="EMBL" id="LBTH01000058">
    <property type="protein sequence ID" value="KKQ34462.1"/>
    <property type="molecule type" value="Genomic_DNA"/>
</dbReference>
<evidence type="ECO:0000313" key="1">
    <source>
        <dbReference type="EMBL" id="KKQ34462.1"/>
    </source>
</evidence>
<protein>
    <submittedName>
        <fullName evidence="1">Uncharacterized protein</fullName>
    </submittedName>
</protein>
<reference evidence="1 2" key="1">
    <citation type="journal article" date="2015" name="Nature">
        <title>rRNA introns, odd ribosomes, and small enigmatic genomes across a large radiation of phyla.</title>
        <authorList>
            <person name="Brown C.T."/>
            <person name="Hug L.A."/>
            <person name="Thomas B.C."/>
            <person name="Sharon I."/>
            <person name="Castelle C.J."/>
            <person name="Singh A."/>
            <person name="Wilkins M.J."/>
            <person name="Williams K.H."/>
            <person name="Banfield J.F."/>
        </authorList>
    </citation>
    <scope>NUCLEOTIDE SEQUENCE [LARGE SCALE GENOMIC DNA]</scope>
</reference>
<accession>A0A0G0GWK8</accession>
<proteinExistence type="predicted"/>
<name>A0A0G0GWK8_9BACT</name>
<dbReference type="Proteomes" id="UP000034852">
    <property type="component" value="Unassembled WGS sequence"/>
</dbReference>
<gene>
    <name evidence="1" type="ORF">US52_C0058G0004</name>
</gene>
<organism evidence="1 2">
    <name type="scientific">candidate division WS6 bacterium GW2011_GWA2_37_6</name>
    <dbReference type="NCBI Taxonomy" id="1619087"/>
    <lineage>
        <taxon>Bacteria</taxon>
        <taxon>Candidatus Dojkabacteria</taxon>
    </lineage>
</organism>
<comment type="caution">
    <text evidence="1">The sequence shown here is derived from an EMBL/GenBank/DDBJ whole genome shotgun (WGS) entry which is preliminary data.</text>
</comment>